<sequence length="74" mass="9109">EQYHDLRQKELQEALSEAKNLAIQKLRERLALQKRMEYLNFLKLESKMFDFAQQISRAFVFSYFEMLQWLEISF</sequence>
<evidence type="ECO:0000313" key="2">
    <source>
        <dbReference type="Proteomes" id="UP000276133"/>
    </source>
</evidence>
<keyword evidence="2" id="KW-1185">Reference proteome</keyword>
<dbReference type="Proteomes" id="UP000276133">
    <property type="component" value="Unassembled WGS sequence"/>
</dbReference>
<name>A0A3M7PCH7_BRAPC</name>
<feature type="non-terminal residue" evidence="1">
    <location>
        <position position="1"/>
    </location>
</feature>
<comment type="caution">
    <text evidence="1">The sequence shown here is derived from an EMBL/GenBank/DDBJ whole genome shotgun (WGS) entry which is preliminary data.</text>
</comment>
<proteinExistence type="predicted"/>
<dbReference type="EMBL" id="REGN01011953">
    <property type="protein sequence ID" value="RMZ96703.1"/>
    <property type="molecule type" value="Genomic_DNA"/>
</dbReference>
<reference evidence="1 2" key="1">
    <citation type="journal article" date="2018" name="Sci. Rep.">
        <title>Genomic signatures of local adaptation to the degree of environmental predictability in rotifers.</title>
        <authorList>
            <person name="Franch-Gras L."/>
            <person name="Hahn C."/>
            <person name="Garcia-Roger E.M."/>
            <person name="Carmona M.J."/>
            <person name="Serra M."/>
            <person name="Gomez A."/>
        </authorList>
    </citation>
    <scope>NUCLEOTIDE SEQUENCE [LARGE SCALE GENOMIC DNA]</scope>
    <source>
        <strain evidence="1">HYR1</strain>
    </source>
</reference>
<accession>A0A3M7PCH7</accession>
<organism evidence="1 2">
    <name type="scientific">Brachionus plicatilis</name>
    <name type="common">Marine rotifer</name>
    <name type="synonym">Brachionus muelleri</name>
    <dbReference type="NCBI Taxonomy" id="10195"/>
    <lineage>
        <taxon>Eukaryota</taxon>
        <taxon>Metazoa</taxon>
        <taxon>Spiralia</taxon>
        <taxon>Gnathifera</taxon>
        <taxon>Rotifera</taxon>
        <taxon>Eurotatoria</taxon>
        <taxon>Monogononta</taxon>
        <taxon>Pseudotrocha</taxon>
        <taxon>Ploima</taxon>
        <taxon>Brachionidae</taxon>
        <taxon>Brachionus</taxon>
    </lineage>
</organism>
<evidence type="ECO:0000313" key="1">
    <source>
        <dbReference type="EMBL" id="RMZ96703.1"/>
    </source>
</evidence>
<gene>
    <name evidence="1" type="ORF">BpHYR1_046877</name>
</gene>
<dbReference type="AlphaFoldDB" id="A0A3M7PCH7"/>
<protein>
    <submittedName>
        <fullName evidence="1">Uncharacterized protein</fullName>
    </submittedName>
</protein>
<dbReference type="OrthoDB" id="6162046at2759"/>